<dbReference type="AlphaFoldDB" id="A0AAW0S9D7"/>
<proteinExistence type="predicted"/>
<accession>A0AAW0S9D7</accession>
<reference evidence="2 3" key="1">
    <citation type="submission" date="2023-03" db="EMBL/GenBank/DDBJ databases">
        <title>High-quality genome of Scylla paramamosain provides insights in environmental adaptation.</title>
        <authorList>
            <person name="Zhang L."/>
        </authorList>
    </citation>
    <scope>NUCLEOTIDE SEQUENCE [LARGE SCALE GENOMIC DNA]</scope>
    <source>
        <strain evidence="2">LZ_2023a</strain>
        <tissue evidence="2">Muscle</tissue>
    </source>
</reference>
<protein>
    <submittedName>
        <fullName evidence="2">Uncharacterized protein</fullName>
    </submittedName>
</protein>
<evidence type="ECO:0000256" key="1">
    <source>
        <dbReference type="SAM" id="Phobius"/>
    </source>
</evidence>
<keyword evidence="1" id="KW-0472">Membrane</keyword>
<dbReference type="Proteomes" id="UP001487740">
    <property type="component" value="Unassembled WGS sequence"/>
</dbReference>
<feature type="transmembrane region" description="Helical" evidence="1">
    <location>
        <begin position="133"/>
        <end position="152"/>
    </location>
</feature>
<keyword evidence="1" id="KW-1133">Transmembrane helix</keyword>
<evidence type="ECO:0000313" key="2">
    <source>
        <dbReference type="EMBL" id="KAK8371945.1"/>
    </source>
</evidence>
<keyword evidence="3" id="KW-1185">Reference proteome</keyword>
<evidence type="ECO:0000313" key="3">
    <source>
        <dbReference type="Proteomes" id="UP001487740"/>
    </source>
</evidence>
<comment type="caution">
    <text evidence="2">The sequence shown here is derived from an EMBL/GenBank/DDBJ whole genome shotgun (WGS) entry which is preliminary data.</text>
</comment>
<organism evidence="2 3">
    <name type="scientific">Scylla paramamosain</name>
    <name type="common">Mud crab</name>
    <dbReference type="NCBI Taxonomy" id="85552"/>
    <lineage>
        <taxon>Eukaryota</taxon>
        <taxon>Metazoa</taxon>
        <taxon>Ecdysozoa</taxon>
        <taxon>Arthropoda</taxon>
        <taxon>Crustacea</taxon>
        <taxon>Multicrustacea</taxon>
        <taxon>Malacostraca</taxon>
        <taxon>Eumalacostraca</taxon>
        <taxon>Eucarida</taxon>
        <taxon>Decapoda</taxon>
        <taxon>Pleocyemata</taxon>
        <taxon>Brachyura</taxon>
        <taxon>Eubrachyura</taxon>
        <taxon>Portunoidea</taxon>
        <taxon>Portunidae</taxon>
        <taxon>Portuninae</taxon>
        <taxon>Scylla</taxon>
    </lineage>
</organism>
<sequence length="300" mass="33481">MDLKEAQKDYQGTSIYSTHGCSSYKLIILIPQPRLLLLPLFCLLRVSAARGSFLICAEAHQSSQARRDQVISAEEWRVGWQELEALRGSEEEMKWKMNLGGCKSSSHSYKLFVATYEDLDKMLLAYTTPMDTALYWCILTNMIGLASILFFADQLQRCYIPMGEKPVSMGVAGWYVLSALLQQSEDLLGCGTGSNTYPISSAAWVTYRVGCGVSLIVYTSYSATLVSHLAVEQSVTLPFSNLQELSRQSGWDAGCNNNDLFKKVVLRSPDNLVNSYTEGLEKVLNGKSFTAPTVRDWRRS</sequence>
<gene>
    <name evidence="2" type="ORF">O3P69_016288</name>
</gene>
<keyword evidence="1" id="KW-0812">Transmembrane</keyword>
<dbReference type="EMBL" id="JARAKH010006391">
    <property type="protein sequence ID" value="KAK8371945.1"/>
    <property type="molecule type" value="Genomic_DNA"/>
</dbReference>
<name>A0AAW0S9D7_SCYPA</name>
<dbReference type="Gene3D" id="1.10.287.70">
    <property type="match status" value="1"/>
</dbReference>